<feature type="region of interest" description="Disordered" evidence="1">
    <location>
        <begin position="53"/>
        <end position="73"/>
    </location>
</feature>
<proteinExistence type="predicted"/>
<protein>
    <submittedName>
        <fullName evidence="3">Uncharacterized protein</fullName>
    </submittedName>
</protein>
<organism evidence="3 4">
    <name type="scientific">Caulobacter segnis</name>
    <dbReference type="NCBI Taxonomy" id="88688"/>
    <lineage>
        <taxon>Bacteria</taxon>
        <taxon>Pseudomonadati</taxon>
        <taxon>Pseudomonadota</taxon>
        <taxon>Alphaproteobacteria</taxon>
        <taxon>Caulobacterales</taxon>
        <taxon>Caulobacteraceae</taxon>
        <taxon>Caulobacter</taxon>
    </lineage>
</organism>
<dbReference type="AlphaFoldDB" id="A0A2W5UXZ3"/>
<gene>
    <name evidence="3" type="ORF">DI526_19825</name>
</gene>
<accession>A0A2W5UXZ3</accession>
<evidence type="ECO:0000256" key="1">
    <source>
        <dbReference type="SAM" id="MobiDB-lite"/>
    </source>
</evidence>
<feature type="transmembrane region" description="Helical" evidence="2">
    <location>
        <begin position="24"/>
        <end position="44"/>
    </location>
</feature>
<name>A0A2W5UXZ3_9CAUL</name>
<reference evidence="3 4" key="1">
    <citation type="submission" date="2017-08" db="EMBL/GenBank/DDBJ databases">
        <title>Infants hospitalized years apart are colonized by the same room-sourced microbial strains.</title>
        <authorList>
            <person name="Brooks B."/>
            <person name="Olm M.R."/>
            <person name="Firek B.A."/>
            <person name="Baker R."/>
            <person name="Thomas B.C."/>
            <person name="Morowitz M.J."/>
            <person name="Banfield J.F."/>
        </authorList>
    </citation>
    <scope>NUCLEOTIDE SEQUENCE [LARGE SCALE GENOMIC DNA]</scope>
    <source>
        <strain evidence="3">S2_003_000_R2_4</strain>
    </source>
</reference>
<evidence type="ECO:0000313" key="4">
    <source>
        <dbReference type="Proteomes" id="UP000249393"/>
    </source>
</evidence>
<keyword evidence="2" id="KW-0472">Membrane</keyword>
<comment type="caution">
    <text evidence="3">The sequence shown here is derived from an EMBL/GenBank/DDBJ whole genome shotgun (WGS) entry which is preliminary data.</text>
</comment>
<keyword evidence="2" id="KW-0812">Transmembrane</keyword>
<evidence type="ECO:0000256" key="2">
    <source>
        <dbReference type="SAM" id="Phobius"/>
    </source>
</evidence>
<dbReference type="Proteomes" id="UP000249393">
    <property type="component" value="Unassembled WGS sequence"/>
</dbReference>
<keyword evidence="2" id="KW-1133">Transmembrane helix</keyword>
<sequence length="194" mass="20758">MPARGADGSTAVVEASMDLEALGGWPGILAFLLVASCIALIFGLGAPRFGSSKTAGAATSLPDRVGQSSDRRPPAAALGFGEMARERLEPLLGNLVDRARAQGSEARLELTGEGRASTYRLEIRRPDHPAGQPPPYIAFSAGEDGLVEVIYGGVYPGPVDHNRHDTEIGWRTVRWDQVDHLLAIFAHKVFARFD</sequence>
<evidence type="ECO:0000313" key="3">
    <source>
        <dbReference type="EMBL" id="PZR31397.1"/>
    </source>
</evidence>
<dbReference type="EMBL" id="QFQZ01000088">
    <property type="protein sequence ID" value="PZR31397.1"/>
    <property type="molecule type" value="Genomic_DNA"/>
</dbReference>